<keyword evidence="8" id="KW-1185">Reference proteome</keyword>
<dbReference type="PANTHER" id="PTHR42718:SF49">
    <property type="entry name" value="EXPORT PROTEIN"/>
    <property type="match status" value="1"/>
</dbReference>
<feature type="transmembrane region" description="Helical" evidence="5">
    <location>
        <begin position="332"/>
        <end position="350"/>
    </location>
</feature>
<feature type="transmembrane region" description="Helical" evidence="5">
    <location>
        <begin position="267"/>
        <end position="286"/>
    </location>
</feature>
<reference evidence="7 8" key="1">
    <citation type="submission" date="2020-03" db="EMBL/GenBank/DDBJ databases">
        <title>Whole genome shotgun sequence of Phytohabitans flavus NBRC 107702.</title>
        <authorList>
            <person name="Komaki H."/>
            <person name="Tamura T."/>
        </authorList>
    </citation>
    <scope>NUCLEOTIDE SEQUENCE [LARGE SCALE GENOMIC DNA]</scope>
    <source>
        <strain evidence="7 8">NBRC 107702</strain>
    </source>
</reference>
<dbReference type="InterPro" id="IPR020846">
    <property type="entry name" value="MFS_dom"/>
</dbReference>
<comment type="subcellular location">
    <subcellularLocation>
        <location evidence="1">Cell membrane</location>
        <topology evidence="1">Multi-pass membrane protein</topology>
    </subcellularLocation>
</comment>
<evidence type="ECO:0000256" key="4">
    <source>
        <dbReference type="ARBA" id="ARBA00023136"/>
    </source>
</evidence>
<dbReference type="EMBL" id="AP022870">
    <property type="protein sequence ID" value="BCB73722.1"/>
    <property type="molecule type" value="Genomic_DNA"/>
</dbReference>
<name>A0A6F8XIT5_9ACTN</name>
<feature type="domain" description="Major facilitator superfamily (MFS) profile" evidence="6">
    <location>
        <begin position="12"/>
        <end position="457"/>
    </location>
</feature>
<evidence type="ECO:0000256" key="2">
    <source>
        <dbReference type="ARBA" id="ARBA00022692"/>
    </source>
</evidence>
<keyword evidence="2 5" id="KW-0812">Transmembrane</keyword>
<evidence type="ECO:0000256" key="3">
    <source>
        <dbReference type="ARBA" id="ARBA00022989"/>
    </source>
</evidence>
<proteinExistence type="predicted"/>
<dbReference type="SUPFAM" id="SSF103473">
    <property type="entry name" value="MFS general substrate transporter"/>
    <property type="match status" value="1"/>
</dbReference>
<sequence length="460" mass="46178">MSRDEARTASRALFVVCAATLLVLLNYTAPVAVLPQTAASLGAGLTTQTWLINAITLGLAATLLVAGSLGDDFGRRRVFWVGLALLAVSTAAAAVAPDAGTFIAARVVQGVAGAAILAAGLGLLGHAYRTNHGRAHATARWASMLGAGIAIGPLASAGLASIGSWRWFYVILAALAAVLAVTGGRLLAESRAARVARIDVPGVLTLGTGLALVLVAVTAGRTGWVRPATLVPLVLGALLLAVFVAVEARGRAPMLDLALFRRPDFRVATLGALFTGLAALGPSTVLPTLAQRLIGVSALGAAGLAFVWAGASFVVSDQMRRLGTRVAPHRQLALGFALTAVGYLAMLGYADAHSWLRTIPGLLISGAGSGLLNAALARLAVATVPADRVAMGSGANNTARYVGAALGVAASITAASSLLPAGQSGGFSAHGADAVLLLGAVLALAGMGIALARRNERATT</sequence>
<dbReference type="InterPro" id="IPR011701">
    <property type="entry name" value="MFS"/>
</dbReference>
<gene>
    <name evidence="7" type="ORF">Pflav_001320</name>
</gene>
<dbReference type="Gene3D" id="1.20.1250.20">
    <property type="entry name" value="MFS general substrate transporter like domains"/>
    <property type="match status" value="1"/>
</dbReference>
<feature type="transmembrane region" description="Helical" evidence="5">
    <location>
        <begin position="49"/>
        <end position="66"/>
    </location>
</feature>
<feature type="transmembrane region" description="Helical" evidence="5">
    <location>
        <begin position="292"/>
        <end position="311"/>
    </location>
</feature>
<evidence type="ECO:0000256" key="1">
    <source>
        <dbReference type="ARBA" id="ARBA00004651"/>
    </source>
</evidence>
<feature type="transmembrane region" description="Helical" evidence="5">
    <location>
        <begin position="78"/>
        <end position="97"/>
    </location>
</feature>
<protein>
    <submittedName>
        <fullName evidence="7">MFS transporter</fullName>
    </submittedName>
</protein>
<evidence type="ECO:0000256" key="5">
    <source>
        <dbReference type="SAM" id="Phobius"/>
    </source>
</evidence>
<feature type="transmembrane region" description="Helical" evidence="5">
    <location>
        <begin position="103"/>
        <end position="128"/>
    </location>
</feature>
<evidence type="ECO:0000313" key="7">
    <source>
        <dbReference type="EMBL" id="BCB73722.1"/>
    </source>
</evidence>
<feature type="transmembrane region" description="Helical" evidence="5">
    <location>
        <begin position="434"/>
        <end position="452"/>
    </location>
</feature>
<keyword evidence="4 5" id="KW-0472">Membrane</keyword>
<dbReference type="Gene3D" id="1.20.1720.10">
    <property type="entry name" value="Multidrug resistance protein D"/>
    <property type="match status" value="1"/>
</dbReference>
<dbReference type="PANTHER" id="PTHR42718">
    <property type="entry name" value="MAJOR FACILITATOR SUPERFAMILY MULTIDRUG TRANSPORTER MFSC"/>
    <property type="match status" value="1"/>
</dbReference>
<feature type="transmembrane region" description="Helical" evidence="5">
    <location>
        <begin position="167"/>
        <end position="188"/>
    </location>
</feature>
<dbReference type="AlphaFoldDB" id="A0A6F8XIT5"/>
<evidence type="ECO:0000313" key="8">
    <source>
        <dbReference type="Proteomes" id="UP000502508"/>
    </source>
</evidence>
<evidence type="ECO:0000259" key="6">
    <source>
        <dbReference type="PROSITE" id="PS50850"/>
    </source>
</evidence>
<dbReference type="PROSITE" id="PS50850">
    <property type="entry name" value="MFS"/>
    <property type="match status" value="1"/>
</dbReference>
<feature type="transmembrane region" description="Helical" evidence="5">
    <location>
        <begin position="401"/>
        <end position="422"/>
    </location>
</feature>
<reference evidence="7 8" key="2">
    <citation type="submission" date="2020-03" db="EMBL/GenBank/DDBJ databases">
        <authorList>
            <person name="Ichikawa N."/>
            <person name="Kimura A."/>
            <person name="Kitahashi Y."/>
            <person name="Uohara A."/>
        </authorList>
    </citation>
    <scope>NUCLEOTIDE SEQUENCE [LARGE SCALE GENOMIC DNA]</scope>
    <source>
        <strain evidence="7 8">NBRC 107702</strain>
    </source>
</reference>
<feature type="transmembrane region" description="Helical" evidence="5">
    <location>
        <begin position="362"/>
        <end position="381"/>
    </location>
</feature>
<feature type="transmembrane region" description="Helical" evidence="5">
    <location>
        <begin position="200"/>
        <end position="219"/>
    </location>
</feature>
<keyword evidence="3 5" id="KW-1133">Transmembrane helix</keyword>
<dbReference type="GO" id="GO:0005886">
    <property type="term" value="C:plasma membrane"/>
    <property type="evidence" value="ECO:0007669"/>
    <property type="project" value="UniProtKB-SubCell"/>
</dbReference>
<accession>A0A6F8XIT5</accession>
<feature type="transmembrane region" description="Helical" evidence="5">
    <location>
        <begin position="12"/>
        <end position="29"/>
    </location>
</feature>
<feature type="transmembrane region" description="Helical" evidence="5">
    <location>
        <begin position="225"/>
        <end position="246"/>
    </location>
</feature>
<dbReference type="KEGG" id="pfla:Pflav_001320"/>
<dbReference type="GO" id="GO:0022857">
    <property type="term" value="F:transmembrane transporter activity"/>
    <property type="evidence" value="ECO:0007669"/>
    <property type="project" value="InterPro"/>
</dbReference>
<dbReference type="Proteomes" id="UP000502508">
    <property type="component" value="Chromosome"/>
</dbReference>
<dbReference type="Pfam" id="PF07690">
    <property type="entry name" value="MFS_1"/>
    <property type="match status" value="1"/>
</dbReference>
<feature type="transmembrane region" description="Helical" evidence="5">
    <location>
        <begin position="140"/>
        <end position="161"/>
    </location>
</feature>
<organism evidence="7 8">
    <name type="scientific">Phytohabitans flavus</name>
    <dbReference type="NCBI Taxonomy" id="1076124"/>
    <lineage>
        <taxon>Bacteria</taxon>
        <taxon>Bacillati</taxon>
        <taxon>Actinomycetota</taxon>
        <taxon>Actinomycetes</taxon>
        <taxon>Micromonosporales</taxon>
        <taxon>Micromonosporaceae</taxon>
    </lineage>
</organism>
<dbReference type="InterPro" id="IPR036259">
    <property type="entry name" value="MFS_trans_sf"/>
</dbReference>